<evidence type="ECO:0000256" key="11">
    <source>
        <dbReference type="SAM" id="MobiDB-lite"/>
    </source>
</evidence>
<dbReference type="Proteomes" id="UP000248482">
    <property type="component" value="Unplaced"/>
</dbReference>
<dbReference type="AlphaFoldDB" id="A0A2Y9K6S3"/>
<feature type="region of interest" description="Disordered" evidence="11">
    <location>
        <begin position="35"/>
        <end position="59"/>
    </location>
</feature>
<feature type="compositionally biased region" description="Low complexity" evidence="11">
    <location>
        <begin position="46"/>
        <end position="59"/>
    </location>
</feature>
<dbReference type="CDD" id="cd18939">
    <property type="entry name" value="bHLH_TS_Msgn1"/>
    <property type="match status" value="1"/>
</dbReference>
<accession>A0A2Y9K6S3</accession>
<dbReference type="GeneID" id="111154040"/>
<dbReference type="GO" id="GO:0000981">
    <property type="term" value="F:DNA-binding transcription factor activity, RNA polymerase II-specific"/>
    <property type="evidence" value="ECO:0007669"/>
    <property type="project" value="TreeGrafter"/>
</dbReference>
<name>A0A2Y9K6S3_ENHLU</name>
<evidence type="ECO:0000256" key="6">
    <source>
        <dbReference type="ARBA" id="ARBA00023242"/>
    </source>
</evidence>
<sequence length="193" mass="20851">MDNLRETFLSLEEGLGPSDSPGLLSSWDWNNRAGPFEVNQASPTQSLSPASSLGSYSSSPRPAVAELACGHGGATKGGSGGCDGRGTGGLVEVDYNMLAFQPAYLQGAGGPKAQKGAKVRMSVQRRRKASEREKLRMRTLADALHTLRNYLPPIYSQRGQPLTKIQTLKYTIKYIRELTDLLNGGREPRPQST</sequence>
<dbReference type="PANTHER" id="PTHR20937:SF4">
    <property type="entry name" value="MESOGENIN-1"/>
    <property type="match status" value="1"/>
</dbReference>
<evidence type="ECO:0000256" key="2">
    <source>
        <dbReference type="ARBA" id="ARBA00022782"/>
    </source>
</evidence>
<keyword evidence="1" id="KW-0217">Developmental protein</keyword>
<dbReference type="SMART" id="SM00353">
    <property type="entry name" value="HLH"/>
    <property type="match status" value="1"/>
</dbReference>
<evidence type="ECO:0000256" key="9">
    <source>
        <dbReference type="ARBA" id="ARBA00077025"/>
    </source>
</evidence>
<evidence type="ECO:0000256" key="1">
    <source>
        <dbReference type="ARBA" id="ARBA00022473"/>
    </source>
</evidence>
<keyword evidence="2" id="KW-0221">Differentiation</keyword>
<keyword evidence="5" id="KW-0804">Transcription</keyword>
<protein>
    <recommendedName>
        <fullName evidence="7">Mesogenin-1</fullName>
    </recommendedName>
    <alternativeName>
        <fullName evidence="9">Paraxial mesoderm-specific mesogenin1</fullName>
    </alternativeName>
    <alternativeName>
        <fullName evidence="10">pMesogenin1</fullName>
    </alternativeName>
</protein>
<organism evidence="13 14">
    <name type="scientific">Enhydra lutris kenyoni</name>
    <name type="common">northern sea otter</name>
    <dbReference type="NCBI Taxonomy" id="391180"/>
    <lineage>
        <taxon>Eukaryota</taxon>
        <taxon>Metazoa</taxon>
        <taxon>Chordata</taxon>
        <taxon>Craniata</taxon>
        <taxon>Vertebrata</taxon>
        <taxon>Euteleostomi</taxon>
        <taxon>Mammalia</taxon>
        <taxon>Eutheria</taxon>
        <taxon>Laurasiatheria</taxon>
        <taxon>Carnivora</taxon>
        <taxon>Caniformia</taxon>
        <taxon>Musteloidea</taxon>
        <taxon>Mustelidae</taxon>
        <taxon>Lutrinae</taxon>
        <taxon>Enhydra</taxon>
    </lineage>
</organism>
<dbReference type="GO" id="GO:0001707">
    <property type="term" value="P:mesoderm formation"/>
    <property type="evidence" value="ECO:0007669"/>
    <property type="project" value="TreeGrafter"/>
</dbReference>
<dbReference type="Gene3D" id="4.10.280.10">
    <property type="entry name" value="Helix-loop-helix DNA-binding domain"/>
    <property type="match status" value="1"/>
</dbReference>
<evidence type="ECO:0000259" key="12">
    <source>
        <dbReference type="PROSITE" id="PS50888"/>
    </source>
</evidence>
<reference evidence="14" key="1">
    <citation type="submission" date="2025-08" db="UniProtKB">
        <authorList>
            <consortium name="RefSeq"/>
        </authorList>
    </citation>
    <scope>IDENTIFICATION</scope>
    <source>
        <tissue evidence="14">Blood</tissue>
    </source>
</reference>
<dbReference type="GO" id="GO:0046983">
    <property type="term" value="F:protein dimerization activity"/>
    <property type="evidence" value="ECO:0007669"/>
    <property type="project" value="InterPro"/>
</dbReference>
<dbReference type="InterPro" id="IPR011598">
    <property type="entry name" value="bHLH_dom"/>
</dbReference>
<dbReference type="PROSITE" id="PS50888">
    <property type="entry name" value="BHLH"/>
    <property type="match status" value="1"/>
</dbReference>
<dbReference type="PANTHER" id="PTHR20937">
    <property type="entry name" value="IP14615P"/>
    <property type="match status" value="1"/>
</dbReference>
<keyword evidence="6" id="KW-0539">Nucleus</keyword>
<keyword evidence="3" id="KW-0805">Transcription regulation</keyword>
<dbReference type="GO" id="GO:0005634">
    <property type="term" value="C:nucleus"/>
    <property type="evidence" value="ECO:0007669"/>
    <property type="project" value="TreeGrafter"/>
</dbReference>
<dbReference type="OrthoDB" id="10063280at2759"/>
<dbReference type="STRING" id="391180.A0A2Y9K6S3"/>
<evidence type="ECO:0000256" key="3">
    <source>
        <dbReference type="ARBA" id="ARBA00023015"/>
    </source>
</evidence>
<dbReference type="Pfam" id="PF00010">
    <property type="entry name" value="HLH"/>
    <property type="match status" value="1"/>
</dbReference>
<dbReference type="FunFam" id="4.10.280.10:FF:000056">
    <property type="entry name" value="mesogenin-1"/>
    <property type="match status" value="1"/>
</dbReference>
<dbReference type="KEGG" id="elk:111154040"/>
<keyword evidence="13" id="KW-1185">Reference proteome</keyword>
<evidence type="ECO:0000313" key="13">
    <source>
        <dbReference type="Proteomes" id="UP000248482"/>
    </source>
</evidence>
<dbReference type="RefSeq" id="XP_022369101.1">
    <property type="nucleotide sequence ID" value="XM_022513393.1"/>
</dbReference>
<evidence type="ECO:0000256" key="5">
    <source>
        <dbReference type="ARBA" id="ARBA00023163"/>
    </source>
</evidence>
<dbReference type="InterPro" id="IPR036638">
    <property type="entry name" value="HLH_DNA-bd_sf"/>
</dbReference>
<evidence type="ECO:0000256" key="4">
    <source>
        <dbReference type="ARBA" id="ARBA00023125"/>
    </source>
</evidence>
<evidence type="ECO:0000256" key="10">
    <source>
        <dbReference type="ARBA" id="ARBA00083542"/>
    </source>
</evidence>
<proteinExistence type="predicted"/>
<feature type="domain" description="BHLH" evidence="12">
    <location>
        <begin position="124"/>
        <end position="178"/>
    </location>
</feature>
<dbReference type="GO" id="GO:0030154">
    <property type="term" value="P:cell differentiation"/>
    <property type="evidence" value="ECO:0007669"/>
    <property type="project" value="UniProtKB-KW"/>
</dbReference>
<evidence type="ECO:0000313" key="14">
    <source>
        <dbReference type="RefSeq" id="XP_022369101.1"/>
    </source>
</evidence>
<dbReference type="InterPro" id="IPR040259">
    <property type="entry name" value="Mesogenin/MesP"/>
</dbReference>
<dbReference type="GO" id="GO:0000978">
    <property type="term" value="F:RNA polymerase II cis-regulatory region sequence-specific DNA binding"/>
    <property type="evidence" value="ECO:0007669"/>
    <property type="project" value="TreeGrafter"/>
</dbReference>
<gene>
    <name evidence="14" type="primary">LOC111154040</name>
</gene>
<evidence type="ECO:0000256" key="8">
    <source>
        <dbReference type="ARBA" id="ARBA00055522"/>
    </source>
</evidence>
<keyword evidence="4" id="KW-0238">DNA-binding</keyword>
<evidence type="ECO:0000256" key="7">
    <source>
        <dbReference type="ARBA" id="ARBA00039844"/>
    </source>
</evidence>
<dbReference type="SUPFAM" id="SSF47459">
    <property type="entry name" value="HLH, helix-loop-helix DNA-binding domain"/>
    <property type="match status" value="1"/>
</dbReference>
<comment type="function">
    <text evidence="8">Involved in specifying the paraxial, but not dorsal, mesoderm. May regulate the expression of T-box transcription factors required for mesoderm formation and differentiation.</text>
</comment>